<evidence type="ECO:0000313" key="3">
    <source>
        <dbReference type="Proteomes" id="UP000314294"/>
    </source>
</evidence>
<dbReference type="Proteomes" id="UP000314294">
    <property type="component" value="Unassembled WGS sequence"/>
</dbReference>
<feature type="region of interest" description="Disordered" evidence="1">
    <location>
        <begin position="85"/>
        <end position="106"/>
    </location>
</feature>
<reference evidence="2 3" key="1">
    <citation type="submission" date="2019-03" db="EMBL/GenBank/DDBJ databases">
        <title>First draft genome of Liparis tanakae, snailfish: a comprehensive survey of snailfish specific genes.</title>
        <authorList>
            <person name="Kim W."/>
            <person name="Song I."/>
            <person name="Jeong J.-H."/>
            <person name="Kim D."/>
            <person name="Kim S."/>
            <person name="Ryu S."/>
            <person name="Song J.Y."/>
            <person name="Lee S.K."/>
        </authorList>
    </citation>
    <scope>NUCLEOTIDE SEQUENCE [LARGE SCALE GENOMIC DNA]</scope>
    <source>
        <tissue evidence="2">Muscle</tissue>
    </source>
</reference>
<proteinExistence type="predicted"/>
<comment type="caution">
    <text evidence="2">The sequence shown here is derived from an EMBL/GenBank/DDBJ whole genome shotgun (WGS) entry which is preliminary data.</text>
</comment>
<dbReference type="EMBL" id="SRLO01000123">
    <property type="protein sequence ID" value="TNN73551.1"/>
    <property type="molecule type" value="Genomic_DNA"/>
</dbReference>
<name>A0A4Z2I709_9TELE</name>
<feature type="compositionally biased region" description="Low complexity" evidence="1">
    <location>
        <begin position="85"/>
        <end position="98"/>
    </location>
</feature>
<sequence>MERLIAAARRRAAFPSVRPGRVRCTASERGAKENRAPGATAGLMGNCCLCHCWRSEREHSAASFALTSALAASLLWYPRGPPGGSRLLLSPSSPTSTGKPPDCRQIPPQILPVAQMRREAPRDFHRRASEIPESLSEVGVYLRCSDPDSLPRGSNHRCSH</sequence>
<dbReference type="AlphaFoldDB" id="A0A4Z2I709"/>
<gene>
    <name evidence="2" type="ORF">EYF80_016146</name>
</gene>
<evidence type="ECO:0000313" key="2">
    <source>
        <dbReference type="EMBL" id="TNN73551.1"/>
    </source>
</evidence>
<organism evidence="2 3">
    <name type="scientific">Liparis tanakae</name>
    <name type="common">Tanaka's snailfish</name>
    <dbReference type="NCBI Taxonomy" id="230148"/>
    <lineage>
        <taxon>Eukaryota</taxon>
        <taxon>Metazoa</taxon>
        <taxon>Chordata</taxon>
        <taxon>Craniata</taxon>
        <taxon>Vertebrata</taxon>
        <taxon>Euteleostomi</taxon>
        <taxon>Actinopterygii</taxon>
        <taxon>Neopterygii</taxon>
        <taxon>Teleostei</taxon>
        <taxon>Neoteleostei</taxon>
        <taxon>Acanthomorphata</taxon>
        <taxon>Eupercaria</taxon>
        <taxon>Perciformes</taxon>
        <taxon>Cottioidei</taxon>
        <taxon>Cottales</taxon>
        <taxon>Liparidae</taxon>
        <taxon>Liparis</taxon>
    </lineage>
</organism>
<keyword evidence="3" id="KW-1185">Reference proteome</keyword>
<accession>A0A4Z2I709</accession>
<evidence type="ECO:0000256" key="1">
    <source>
        <dbReference type="SAM" id="MobiDB-lite"/>
    </source>
</evidence>
<protein>
    <submittedName>
        <fullName evidence="2">Uncharacterized protein</fullName>
    </submittedName>
</protein>